<evidence type="ECO:0008006" key="4">
    <source>
        <dbReference type="Google" id="ProtNLM"/>
    </source>
</evidence>
<organism evidence="2 3">
    <name type="scientific">Anaeromyxobacter dehalogenans (strain ATCC BAA-258 / DSM 21875 / 2CP-1)</name>
    <dbReference type="NCBI Taxonomy" id="455488"/>
    <lineage>
        <taxon>Bacteria</taxon>
        <taxon>Pseudomonadati</taxon>
        <taxon>Myxococcota</taxon>
        <taxon>Myxococcia</taxon>
        <taxon>Myxococcales</taxon>
        <taxon>Cystobacterineae</taxon>
        <taxon>Anaeromyxobacteraceae</taxon>
        <taxon>Anaeromyxobacter</taxon>
    </lineage>
</organism>
<sequence>MPPDPAIANITRVIQLSVAPVFLLTAAGTLLGVFSTRLGRIVDRSRRLLERLPALPPERQAGVREELALQFRRRRLVNTSITFATAAALLVCVLIAVAFIASLLHWDFSHPVAGLFVAAMVAFIGALLAFLAEVLLAVRSVRIDH</sequence>
<keyword evidence="3" id="KW-1185">Reference proteome</keyword>
<dbReference type="HOGENOM" id="CLU_118464_2_0_7"/>
<evidence type="ECO:0000313" key="3">
    <source>
        <dbReference type="Proteomes" id="UP000007089"/>
    </source>
</evidence>
<keyword evidence="1" id="KW-0472">Membrane</keyword>
<accession>B8JGT9</accession>
<dbReference type="RefSeq" id="WP_012527136.1">
    <property type="nucleotide sequence ID" value="NC_011891.1"/>
</dbReference>
<feature type="transmembrane region" description="Helical" evidence="1">
    <location>
        <begin position="12"/>
        <end position="34"/>
    </location>
</feature>
<keyword evidence="1" id="KW-0812">Transmembrane</keyword>
<feature type="transmembrane region" description="Helical" evidence="1">
    <location>
        <begin position="112"/>
        <end position="138"/>
    </location>
</feature>
<protein>
    <recommendedName>
        <fullName evidence="4">DUF2721 domain-containing protein</fullName>
    </recommendedName>
</protein>
<reference evidence="2" key="1">
    <citation type="submission" date="2009-01" db="EMBL/GenBank/DDBJ databases">
        <title>Complete sequence of Anaeromyxobacter dehalogenans 2CP-1.</title>
        <authorList>
            <consortium name="US DOE Joint Genome Institute"/>
            <person name="Lucas S."/>
            <person name="Copeland A."/>
            <person name="Lapidus A."/>
            <person name="Glavina del Rio T."/>
            <person name="Dalin E."/>
            <person name="Tice H."/>
            <person name="Bruce D."/>
            <person name="Goodwin L."/>
            <person name="Pitluck S."/>
            <person name="Saunders E."/>
            <person name="Brettin T."/>
            <person name="Detter J.C."/>
            <person name="Han C."/>
            <person name="Larimer F."/>
            <person name="Land M."/>
            <person name="Hauser L."/>
            <person name="Kyrpides N."/>
            <person name="Ovchinnikova G."/>
            <person name="Beliaev A.S."/>
            <person name="Richardson P."/>
        </authorList>
    </citation>
    <scope>NUCLEOTIDE SEQUENCE</scope>
    <source>
        <strain evidence="2">2CP-1</strain>
    </source>
</reference>
<dbReference type="KEGG" id="acp:A2cp1_3242"/>
<feature type="transmembrane region" description="Helical" evidence="1">
    <location>
        <begin position="81"/>
        <end position="106"/>
    </location>
</feature>
<name>B8JGT9_ANAD2</name>
<dbReference type="AlphaFoldDB" id="B8JGT9"/>
<dbReference type="EMBL" id="CP001359">
    <property type="protein sequence ID" value="ACL66576.1"/>
    <property type="molecule type" value="Genomic_DNA"/>
</dbReference>
<dbReference type="Proteomes" id="UP000007089">
    <property type="component" value="Chromosome"/>
</dbReference>
<gene>
    <name evidence="2" type="ordered locus">A2cp1_3242</name>
</gene>
<evidence type="ECO:0000313" key="2">
    <source>
        <dbReference type="EMBL" id="ACL66576.1"/>
    </source>
</evidence>
<dbReference type="InterPro" id="IPR021279">
    <property type="entry name" value="DUF2721"/>
</dbReference>
<dbReference type="Pfam" id="PF11026">
    <property type="entry name" value="DUF2721"/>
    <property type="match status" value="1"/>
</dbReference>
<proteinExistence type="predicted"/>
<keyword evidence="1" id="KW-1133">Transmembrane helix</keyword>
<evidence type="ECO:0000256" key="1">
    <source>
        <dbReference type="SAM" id="Phobius"/>
    </source>
</evidence>